<dbReference type="InterPro" id="IPR009057">
    <property type="entry name" value="Homeodomain-like_sf"/>
</dbReference>
<dbReference type="NCBIfam" id="NF033516">
    <property type="entry name" value="transpos_IS3"/>
    <property type="match status" value="1"/>
</dbReference>
<dbReference type="InterPro" id="IPR001584">
    <property type="entry name" value="Integrase_cat-core"/>
</dbReference>
<organism evidence="3 4">
    <name type="scientific">Pontibacter diazotrophicus</name>
    <dbReference type="NCBI Taxonomy" id="1400979"/>
    <lineage>
        <taxon>Bacteria</taxon>
        <taxon>Pseudomonadati</taxon>
        <taxon>Bacteroidota</taxon>
        <taxon>Cytophagia</taxon>
        <taxon>Cytophagales</taxon>
        <taxon>Hymenobacteraceae</taxon>
        <taxon>Pontibacter</taxon>
    </lineage>
</organism>
<keyword evidence="1" id="KW-0175">Coiled coil</keyword>
<dbReference type="GO" id="GO:0006313">
    <property type="term" value="P:DNA transposition"/>
    <property type="evidence" value="ECO:0007669"/>
    <property type="project" value="InterPro"/>
</dbReference>
<dbReference type="Pfam" id="PF13683">
    <property type="entry name" value="rve_3"/>
    <property type="match status" value="1"/>
</dbReference>
<dbReference type="RefSeq" id="WP_115568652.1">
    <property type="nucleotide sequence ID" value="NZ_QRGR01000078.1"/>
</dbReference>
<evidence type="ECO:0000313" key="4">
    <source>
        <dbReference type="Proteomes" id="UP000256708"/>
    </source>
</evidence>
<feature type="domain" description="Integrase catalytic" evidence="2">
    <location>
        <begin position="195"/>
        <end position="359"/>
    </location>
</feature>
<dbReference type="InterPro" id="IPR036397">
    <property type="entry name" value="RNaseH_sf"/>
</dbReference>
<evidence type="ECO:0000313" key="3">
    <source>
        <dbReference type="EMBL" id="RDV10094.1"/>
    </source>
</evidence>
<dbReference type="SUPFAM" id="SSF46689">
    <property type="entry name" value="Homeodomain-like"/>
    <property type="match status" value="1"/>
</dbReference>
<feature type="coiled-coil region" evidence="1">
    <location>
        <begin position="49"/>
        <end position="76"/>
    </location>
</feature>
<dbReference type="GO" id="GO:0015074">
    <property type="term" value="P:DNA integration"/>
    <property type="evidence" value="ECO:0007669"/>
    <property type="project" value="InterPro"/>
</dbReference>
<dbReference type="PANTHER" id="PTHR47515">
    <property type="entry name" value="LOW CALCIUM RESPONSE LOCUS PROTEIN T"/>
    <property type="match status" value="1"/>
</dbReference>
<dbReference type="PANTHER" id="PTHR47515:SF2">
    <property type="entry name" value="INTEGRASE CORE DOMAIN PROTEIN"/>
    <property type="match status" value="1"/>
</dbReference>
<dbReference type="PROSITE" id="PS50994">
    <property type="entry name" value="INTEGRASE"/>
    <property type="match status" value="1"/>
</dbReference>
<dbReference type="InterPro" id="IPR002514">
    <property type="entry name" value="Transposase_8"/>
</dbReference>
<gene>
    <name evidence="3" type="ORF">DXT99_26755</name>
</gene>
<dbReference type="InterPro" id="IPR012337">
    <property type="entry name" value="RNaseH-like_sf"/>
</dbReference>
<dbReference type="InterPro" id="IPR048020">
    <property type="entry name" value="Transpos_IS3"/>
</dbReference>
<reference evidence="4" key="1">
    <citation type="submission" date="2018-08" db="EMBL/GenBank/DDBJ databases">
        <authorList>
            <person name="Liu Z.-W."/>
            <person name="Du Z.-J."/>
        </authorList>
    </citation>
    <scope>NUCLEOTIDE SEQUENCE [LARGE SCALE GENOMIC DNA]</scope>
    <source>
        <strain evidence="4">H4X</strain>
    </source>
</reference>
<name>A0A3D8KY19_9BACT</name>
<accession>A0A3D8KY19</accession>
<dbReference type="GO" id="GO:0003677">
    <property type="term" value="F:DNA binding"/>
    <property type="evidence" value="ECO:0007669"/>
    <property type="project" value="InterPro"/>
</dbReference>
<dbReference type="Gene3D" id="3.30.420.10">
    <property type="entry name" value="Ribonuclease H-like superfamily/Ribonuclease H"/>
    <property type="match status" value="1"/>
</dbReference>
<dbReference type="EMBL" id="QRGR01000078">
    <property type="protein sequence ID" value="RDV10094.1"/>
    <property type="molecule type" value="Genomic_DNA"/>
</dbReference>
<sequence length="365" mass="43048">MKRKTFTPQQIAKILKEFEAGKSAAEISREHGVSQAAFYKWRQRYNGMDATELKRLKELEEENRRLKAMYAELALDLKVAKEIIEKKPLAPCQKRQIAQEMASLPEVGISRACRVLKLSKCVYYYKSRKDDSAVEEALRQKAEQHPREGFWKAYHRLRREGKPWNHKRVHRVYKNIGLSIRRKVKKRLPERVKEPLQVPEEVNHTWSIDFMSDALANGRKFRSFHVMDDYNREALHIEVDFSLKSNRVVWVLNHLIRRREKPKRIRMDNGPEFVASLTEEWSRMQGIEFVYIQPGKPTQNAFIERFNGTFREHVLDAHLFDSLDQVRQTAQSWLEDYNHLRPHDSLQGMSPLEYARANAQGVHSG</sequence>
<dbReference type="SUPFAM" id="SSF53098">
    <property type="entry name" value="Ribonuclease H-like"/>
    <property type="match status" value="1"/>
</dbReference>
<keyword evidence="4" id="KW-1185">Reference proteome</keyword>
<dbReference type="AlphaFoldDB" id="A0A3D8KY19"/>
<protein>
    <submittedName>
        <fullName evidence="3">IS3 family transposase</fullName>
    </submittedName>
</protein>
<evidence type="ECO:0000259" key="2">
    <source>
        <dbReference type="PROSITE" id="PS50994"/>
    </source>
</evidence>
<dbReference type="GO" id="GO:0004803">
    <property type="term" value="F:transposase activity"/>
    <property type="evidence" value="ECO:0007669"/>
    <property type="project" value="InterPro"/>
</dbReference>
<dbReference type="Proteomes" id="UP000256708">
    <property type="component" value="Unassembled WGS sequence"/>
</dbReference>
<comment type="caution">
    <text evidence="3">The sequence shown here is derived from an EMBL/GenBank/DDBJ whole genome shotgun (WGS) entry which is preliminary data.</text>
</comment>
<dbReference type="OrthoDB" id="1495855at2"/>
<dbReference type="Pfam" id="PF01527">
    <property type="entry name" value="HTH_Tnp_1"/>
    <property type="match status" value="1"/>
</dbReference>
<evidence type="ECO:0000256" key="1">
    <source>
        <dbReference type="SAM" id="Coils"/>
    </source>
</evidence>
<proteinExistence type="predicted"/>